<dbReference type="GO" id="GO:0051536">
    <property type="term" value="F:iron-sulfur cluster binding"/>
    <property type="evidence" value="ECO:0007669"/>
    <property type="project" value="InterPro"/>
</dbReference>
<organism evidence="2 3">
    <name type="scientific">Rhizobium rhizoryzae</name>
    <dbReference type="NCBI Taxonomy" id="451876"/>
    <lineage>
        <taxon>Bacteria</taxon>
        <taxon>Pseudomonadati</taxon>
        <taxon>Pseudomonadota</taxon>
        <taxon>Alphaproteobacteria</taxon>
        <taxon>Hyphomicrobiales</taxon>
        <taxon>Rhizobiaceae</taxon>
        <taxon>Rhizobium/Agrobacterium group</taxon>
        <taxon>Rhizobium</taxon>
    </lineage>
</organism>
<protein>
    <submittedName>
        <fullName evidence="2">NifU-like protein involved in Fe-S cluster formation</fullName>
    </submittedName>
</protein>
<dbReference type="RefSeq" id="WP_165136008.1">
    <property type="nucleotide sequence ID" value="NZ_CP049250.1"/>
</dbReference>
<dbReference type="Proteomes" id="UP000519897">
    <property type="component" value="Unassembled WGS sequence"/>
</dbReference>
<sequence length="147" mass="16034">MDDIYNSRILELAGNIQRAGTLDDADATSEKHSKLCGSKVRVFLKVRNGIVTDFAHQVRACALGQASSSAMARVVVGASVDEIRQARRDMLAMLKEGGEGPVGRFEEMRVLKPVKDYKARHASTMLTFDAVVDCLDQIEAKAQPQAV</sequence>
<dbReference type="EMBL" id="JACIEC010000001">
    <property type="protein sequence ID" value="MBB4142202.1"/>
    <property type="molecule type" value="Genomic_DNA"/>
</dbReference>
<dbReference type="CDD" id="cd06664">
    <property type="entry name" value="IscU_like"/>
    <property type="match status" value="1"/>
</dbReference>
<evidence type="ECO:0000313" key="2">
    <source>
        <dbReference type="EMBL" id="MBB4142202.1"/>
    </source>
</evidence>
<reference evidence="2 3" key="1">
    <citation type="submission" date="2020-08" db="EMBL/GenBank/DDBJ databases">
        <title>Genomic Encyclopedia of Type Strains, Phase IV (KMG-IV): sequencing the most valuable type-strain genomes for metagenomic binning, comparative biology and taxonomic classification.</title>
        <authorList>
            <person name="Goeker M."/>
        </authorList>
    </citation>
    <scope>NUCLEOTIDE SEQUENCE [LARGE SCALE GENOMIC DNA]</scope>
    <source>
        <strain evidence="2 3">DSM 29514</strain>
    </source>
</reference>
<gene>
    <name evidence="2" type="ORF">GGQ72_000701</name>
</gene>
<accession>A0A7W6LDL5</accession>
<dbReference type="SUPFAM" id="SSF82649">
    <property type="entry name" value="SufE/NifU"/>
    <property type="match status" value="1"/>
</dbReference>
<dbReference type="InterPro" id="IPR002871">
    <property type="entry name" value="NIF_FeS_clus_asmbl_NifU_N"/>
</dbReference>
<dbReference type="Gene3D" id="3.90.1010.10">
    <property type="match status" value="1"/>
</dbReference>
<name>A0A7W6LDL5_9HYPH</name>
<dbReference type="Pfam" id="PF01592">
    <property type="entry name" value="NifU_N"/>
    <property type="match status" value="1"/>
</dbReference>
<dbReference type="GO" id="GO:0005506">
    <property type="term" value="F:iron ion binding"/>
    <property type="evidence" value="ECO:0007669"/>
    <property type="project" value="InterPro"/>
</dbReference>
<dbReference type="AlphaFoldDB" id="A0A7W6LDL5"/>
<dbReference type="PANTHER" id="PTHR10093">
    <property type="entry name" value="IRON-SULFUR CLUSTER ASSEMBLY ENZYME NIFU HOMOLOG"/>
    <property type="match status" value="1"/>
</dbReference>
<evidence type="ECO:0000259" key="1">
    <source>
        <dbReference type="Pfam" id="PF01592"/>
    </source>
</evidence>
<dbReference type="GO" id="GO:0016226">
    <property type="term" value="P:iron-sulfur cluster assembly"/>
    <property type="evidence" value="ECO:0007669"/>
    <property type="project" value="InterPro"/>
</dbReference>
<feature type="domain" description="NIF system FeS cluster assembly NifU N-terminal" evidence="1">
    <location>
        <begin position="5"/>
        <end position="96"/>
    </location>
</feature>
<proteinExistence type="predicted"/>
<keyword evidence="3" id="KW-1185">Reference proteome</keyword>
<evidence type="ECO:0000313" key="3">
    <source>
        <dbReference type="Proteomes" id="UP000519897"/>
    </source>
</evidence>
<comment type="caution">
    <text evidence="2">The sequence shown here is derived from an EMBL/GenBank/DDBJ whole genome shotgun (WGS) entry which is preliminary data.</text>
</comment>